<keyword evidence="5" id="KW-0238">DNA-binding</keyword>
<evidence type="ECO:0000256" key="2">
    <source>
        <dbReference type="ARBA" id="ARBA00022723"/>
    </source>
</evidence>
<keyword evidence="4" id="KW-0862">Zinc</keyword>
<dbReference type="PROSITE" id="PS50994">
    <property type="entry name" value="INTEGRASE"/>
    <property type="match status" value="1"/>
</dbReference>
<keyword evidence="12" id="KW-1185">Reference proteome</keyword>
<dbReference type="InterPro" id="IPR054722">
    <property type="entry name" value="PolX-like_BBD"/>
</dbReference>
<evidence type="ECO:0000256" key="7">
    <source>
        <dbReference type="PROSITE-ProRule" id="PRU00027"/>
    </source>
</evidence>
<dbReference type="PANTHER" id="PTHR32166">
    <property type="entry name" value="OSJNBA0013A04.12 PROTEIN"/>
    <property type="match status" value="1"/>
</dbReference>
<evidence type="ECO:0000313" key="12">
    <source>
        <dbReference type="Proteomes" id="UP000242715"/>
    </source>
</evidence>
<dbReference type="InterPro" id="IPR001584">
    <property type="entry name" value="Integrase_cat-core"/>
</dbReference>
<dbReference type="GO" id="GO:0008270">
    <property type="term" value="F:zinc ion binding"/>
    <property type="evidence" value="ECO:0007669"/>
    <property type="project" value="UniProtKB-KW"/>
</dbReference>
<evidence type="ECO:0000259" key="10">
    <source>
        <dbReference type="PROSITE" id="PS50994"/>
    </source>
</evidence>
<evidence type="ECO:0000256" key="8">
    <source>
        <dbReference type="SAM" id="MobiDB-lite"/>
    </source>
</evidence>
<feature type="region of interest" description="Disordered" evidence="8">
    <location>
        <begin position="1045"/>
        <end position="1106"/>
    </location>
</feature>
<dbReference type="InterPro" id="IPR008906">
    <property type="entry name" value="HATC_C_dom"/>
</dbReference>
<evidence type="ECO:0000256" key="6">
    <source>
        <dbReference type="ARBA" id="ARBA00023242"/>
    </source>
</evidence>
<dbReference type="Pfam" id="PF25597">
    <property type="entry name" value="SH3_retrovirus"/>
    <property type="match status" value="1"/>
</dbReference>
<dbReference type="GO" id="GO:0003677">
    <property type="term" value="F:DNA binding"/>
    <property type="evidence" value="ECO:0007669"/>
    <property type="project" value="UniProtKB-KW"/>
</dbReference>
<evidence type="ECO:0008006" key="13">
    <source>
        <dbReference type="Google" id="ProtNLM"/>
    </source>
</evidence>
<protein>
    <recommendedName>
        <fullName evidence="13">BED-type domain-containing protein</fullName>
    </recommendedName>
</protein>
<feature type="region of interest" description="Disordered" evidence="8">
    <location>
        <begin position="305"/>
        <end position="350"/>
    </location>
</feature>
<dbReference type="GO" id="GO:0046983">
    <property type="term" value="F:protein dimerization activity"/>
    <property type="evidence" value="ECO:0007669"/>
    <property type="project" value="InterPro"/>
</dbReference>
<reference evidence="12" key="1">
    <citation type="journal article" date="2017" name="Front. Plant Sci.">
        <title>Climate Clever Clovers: New Paradigm to Reduce the Environmental Footprint of Ruminants by Breeding Low Methanogenic Forages Utilizing Haplotype Variation.</title>
        <authorList>
            <person name="Kaur P."/>
            <person name="Appels R."/>
            <person name="Bayer P.E."/>
            <person name="Keeble-Gagnere G."/>
            <person name="Wang J."/>
            <person name="Hirakawa H."/>
            <person name="Shirasawa K."/>
            <person name="Vercoe P."/>
            <person name="Stefanova K."/>
            <person name="Durmic Z."/>
            <person name="Nichols P."/>
            <person name="Revell C."/>
            <person name="Isobe S.N."/>
            <person name="Edwards D."/>
            <person name="Erskine W."/>
        </authorList>
    </citation>
    <scope>NUCLEOTIDE SEQUENCE [LARGE SCALE GENOMIC DNA]</scope>
    <source>
        <strain evidence="12">cv. Daliak</strain>
    </source>
</reference>
<dbReference type="OrthoDB" id="2012664at2759"/>
<feature type="compositionally biased region" description="Acidic residues" evidence="8">
    <location>
        <begin position="1045"/>
        <end position="1055"/>
    </location>
</feature>
<evidence type="ECO:0000259" key="9">
    <source>
        <dbReference type="PROSITE" id="PS50808"/>
    </source>
</evidence>
<dbReference type="GO" id="GO:0005634">
    <property type="term" value="C:nucleus"/>
    <property type="evidence" value="ECO:0007669"/>
    <property type="project" value="UniProtKB-SubCell"/>
</dbReference>
<dbReference type="SUPFAM" id="SSF53098">
    <property type="entry name" value="Ribonuclease H-like"/>
    <property type="match status" value="2"/>
</dbReference>
<evidence type="ECO:0000256" key="1">
    <source>
        <dbReference type="ARBA" id="ARBA00004123"/>
    </source>
</evidence>
<evidence type="ECO:0000256" key="5">
    <source>
        <dbReference type="ARBA" id="ARBA00023125"/>
    </source>
</evidence>
<feature type="compositionally biased region" description="Polar residues" evidence="8">
    <location>
        <begin position="1085"/>
        <end position="1106"/>
    </location>
</feature>
<dbReference type="InterPro" id="IPR057670">
    <property type="entry name" value="SH3_retrovirus"/>
</dbReference>
<dbReference type="Pfam" id="PF05699">
    <property type="entry name" value="Dimer_Tnp_hAT"/>
    <property type="match status" value="1"/>
</dbReference>
<feature type="compositionally biased region" description="Polar residues" evidence="8">
    <location>
        <begin position="1058"/>
        <end position="1070"/>
    </location>
</feature>
<feature type="compositionally biased region" description="Low complexity" evidence="8">
    <location>
        <begin position="206"/>
        <end position="217"/>
    </location>
</feature>
<dbReference type="Gene3D" id="3.30.420.10">
    <property type="entry name" value="Ribonuclease H-like superfamily/Ribonuclease H"/>
    <property type="match status" value="1"/>
</dbReference>
<dbReference type="InterPro" id="IPR036397">
    <property type="entry name" value="RNaseH_sf"/>
</dbReference>
<dbReference type="Pfam" id="PF04937">
    <property type="entry name" value="DUF659"/>
    <property type="match status" value="1"/>
</dbReference>
<keyword evidence="6" id="KW-0539">Nucleus</keyword>
<dbReference type="Pfam" id="PF02892">
    <property type="entry name" value="zf-BED"/>
    <property type="match status" value="1"/>
</dbReference>
<organism evidence="11 12">
    <name type="scientific">Trifolium subterraneum</name>
    <name type="common">Subterranean clover</name>
    <dbReference type="NCBI Taxonomy" id="3900"/>
    <lineage>
        <taxon>Eukaryota</taxon>
        <taxon>Viridiplantae</taxon>
        <taxon>Streptophyta</taxon>
        <taxon>Embryophyta</taxon>
        <taxon>Tracheophyta</taxon>
        <taxon>Spermatophyta</taxon>
        <taxon>Magnoliopsida</taxon>
        <taxon>eudicotyledons</taxon>
        <taxon>Gunneridae</taxon>
        <taxon>Pentapetalae</taxon>
        <taxon>rosids</taxon>
        <taxon>fabids</taxon>
        <taxon>Fabales</taxon>
        <taxon>Fabaceae</taxon>
        <taxon>Papilionoideae</taxon>
        <taxon>50 kb inversion clade</taxon>
        <taxon>NPAAA clade</taxon>
        <taxon>Hologalegina</taxon>
        <taxon>IRL clade</taxon>
        <taxon>Trifolieae</taxon>
        <taxon>Trifolium</taxon>
    </lineage>
</organism>
<dbReference type="EMBL" id="DF973560">
    <property type="protein sequence ID" value="GAU34566.1"/>
    <property type="molecule type" value="Genomic_DNA"/>
</dbReference>
<keyword evidence="2" id="KW-0479">Metal-binding</keyword>
<proteinExistence type="predicted"/>
<gene>
    <name evidence="11" type="ORF">TSUD_29120</name>
</gene>
<feature type="region of interest" description="Disordered" evidence="8">
    <location>
        <begin position="171"/>
        <end position="236"/>
    </location>
</feature>
<keyword evidence="3 7" id="KW-0863">Zinc-finger</keyword>
<dbReference type="Proteomes" id="UP000242715">
    <property type="component" value="Unassembled WGS sequence"/>
</dbReference>
<dbReference type="PROSITE" id="PS50808">
    <property type="entry name" value="ZF_BED"/>
    <property type="match status" value="1"/>
</dbReference>
<feature type="compositionally biased region" description="Polar residues" evidence="8">
    <location>
        <begin position="218"/>
        <end position="230"/>
    </location>
</feature>
<accession>A0A2Z6MQK4</accession>
<feature type="domain" description="Integrase catalytic" evidence="10">
    <location>
        <begin position="868"/>
        <end position="963"/>
    </location>
</feature>
<evidence type="ECO:0000256" key="3">
    <source>
        <dbReference type="ARBA" id="ARBA00022771"/>
    </source>
</evidence>
<feature type="compositionally biased region" description="Polar residues" evidence="8">
    <location>
        <begin position="316"/>
        <end position="325"/>
    </location>
</feature>
<dbReference type="PANTHER" id="PTHR32166:SF121">
    <property type="entry name" value="DUF659 DOMAIN-CONTAINING PROTEIN"/>
    <property type="match status" value="1"/>
</dbReference>
<feature type="domain" description="BED-type" evidence="9">
    <location>
        <begin position="233"/>
        <end position="291"/>
    </location>
</feature>
<comment type="subcellular location">
    <subcellularLocation>
        <location evidence="1">Nucleus</location>
    </subcellularLocation>
</comment>
<sequence length="1106" mass="124577">MSGEESTPANIPTDLSNVQYNYDNINSTSSASNHDSSNKKFPIFSGDALRFEWWKDIIYHYVNGIDDELWDLIEEGLSSLKENSNQSWYLDSGCSRHMTGNKKLFSSLKLEDGGTVGFGGNQKGKIKGTGIVGKSVKTSFKPKHVVSTSNPLELLHIDLFGPEPVLGTVRVGAKNGQKQNREKTGRTGSEPGKTGEPAGSGGSPDTANENPPTATTTSVRQQATQESSLKTRGKTDPTWQHVTLKMEGDTQVLTCIYCKKSWKGGGIHRMKEHLAKSKGNVRGCSYVPDDVCHEMDQLLHANKKKKDNEVDDAYGDQSQTQTPTHEQVAPLPPRPVVPNNGKRKASSSTSTYFALRTTPGSQPTLKSAFASKEVVHKAKLAIARWFFHANIPFNAIKSPYCQEAVDAIASIGPGFKVPTYHDIRVNLLGDCKRECSLLVESYRSKWAKDGCTIMADGWSDQRQRTLINFLVYSPHGIIFVKSVDASGVVKDAQMLCNLFSEVIDWVGSENVVHVVTDNAANYVAAGRKIHEKYDSIFWSPCAAHCLNLLLKDISSMPHVEELASKASKLAKSAAGKVVSDIILDSSFWNNCYMIAKIMGPIIKLLRIIDGDEQPSMGYVYDGMQRAKNAIKCMFRNKKRAYTPYTDILKARWDKHLKRDLHAADYFFNPTFQYAFQEMQMYRDRKGTFGNSSAVVVAANIQPAEWWKIYGGSAPTLRKLAIRILGQTSSSSGCERNWSVFECIHTKRRNRLEHQRLNDLVYVAYNLRLQNRGKPNKIYYDPIDYESIDDIDFWVNEEAPPELDIDEIDNLLYHNDAIPIVENSLRNNQGDDEFDTSEFLVEEDNDGSNGEDVDIPNIQKEKGLHILKVRSDHGGEFENEMFESFCEKYGILHEFSSPRTPQQNGVVERKNRTLQEMARTMMHETNIANYLWAEAVNTACYVQNRIYIRPILNKTAYELFKGKKPSVSYFHQFGCTCYILNTKVHLKKFDAKAYKGIFIGYSERSKAYRVYNSETHTVEESMHIKFDDKQPDHVSELVENFADIQLSDDEDSEPEEISGPTQQTSEETNSVPEILDSEDHPASELIRSSPSRVEQSKQSFKYKSSHP</sequence>
<evidence type="ECO:0000313" key="11">
    <source>
        <dbReference type="EMBL" id="GAU34566.1"/>
    </source>
</evidence>
<evidence type="ECO:0000256" key="4">
    <source>
        <dbReference type="ARBA" id="ARBA00022833"/>
    </source>
</evidence>
<dbReference type="GO" id="GO:0015074">
    <property type="term" value="P:DNA integration"/>
    <property type="evidence" value="ECO:0007669"/>
    <property type="project" value="InterPro"/>
</dbReference>
<dbReference type="InterPro" id="IPR007021">
    <property type="entry name" value="DUF659"/>
</dbReference>
<dbReference type="AlphaFoldDB" id="A0A2Z6MQK4"/>
<dbReference type="InterPro" id="IPR003656">
    <property type="entry name" value="Znf_BED"/>
</dbReference>
<dbReference type="InterPro" id="IPR012337">
    <property type="entry name" value="RNaseH-like_sf"/>
</dbReference>
<name>A0A2Z6MQK4_TRISU</name>
<dbReference type="Pfam" id="PF22936">
    <property type="entry name" value="Pol_BBD"/>
    <property type="match status" value="1"/>
</dbReference>